<dbReference type="AlphaFoldDB" id="A0A0F7VR06"/>
<reference evidence="2" key="1">
    <citation type="submission" date="2015-02" db="EMBL/GenBank/DDBJ databases">
        <authorList>
            <person name="Gomez-Escribano P.J."/>
        </authorList>
    </citation>
    <scope>NUCLEOTIDE SEQUENCE [LARGE SCALE GENOMIC DNA]</scope>
    <source>
        <strain evidence="2">C34 (DSM 42122 / NRRL B-24963)</strain>
        <plasmid evidence="2">pSLE1</plasmid>
    </source>
</reference>
<evidence type="ECO:0000313" key="1">
    <source>
        <dbReference type="EMBL" id="CQR59241.1"/>
    </source>
</evidence>
<organism evidence="1 2">
    <name type="scientific">Streptomyces leeuwenhoekii</name>
    <dbReference type="NCBI Taxonomy" id="1437453"/>
    <lineage>
        <taxon>Bacteria</taxon>
        <taxon>Bacillati</taxon>
        <taxon>Actinomycetota</taxon>
        <taxon>Actinomycetes</taxon>
        <taxon>Kitasatosporales</taxon>
        <taxon>Streptomycetaceae</taxon>
        <taxon>Streptomyces</taxon>
    </lineage>
</organism>
<name>A0A0F7VR06_STRLW</name>
<dbReference type="EMBL" id="LN831788">
    <property type="protein sequence ID" value="CQR59241.1"/>
    <property type="molecule type" value="Genomic_DNA"/>
</dbReference>
<sequence>MSDDDEYEDFEHVDVPDDYCPFHPGGGCVPEDHFAADEK</sequence>
<evidence type="ECO:0000313" key="2">
    <source>
        <dbReference type="Proteomes" id="UP000035016"/>
    </source>
</evidence>
<dbReference type="Proteomes" id="UP000035016">
    <property type="component" value="Plasmid pSLE1"/>
</dbReference>
<geneLocation type="plasmid" evidence="1 2">
    <name>pSLE1</name>
</geneLocation>
<accession>A0A0F7VR06</accession>
<proteinExistence type="predicted"/>
<dbReference type="KEGG" id="sle:sle1_074"/>
<gene>
    <name evidence="1" type="ORF">sle1_074</name>
</gene>
<keyword evidence="1" id="KW-0614">Plasmid</keyword>
<protein>
    <submittedName>
        <fullName evidence="1">Sle1_074 protein</fullName>
    </submittedName>
</protein>
<dbReference type="PATRIC" id="fig|1437453.6.peg.7199"/>